<evidence type="ECO:0000313" key="2">
    <source>
        <dbReference type="Proteomes" id="UP000318313"/>
    </source>
</evidence>
<dbReference type="AlphaFoldDB" id="A0A518I5P3"/>
<organism evidence="1 2">
    <name type="scientific">Gimesia fumaroli</name>
    <dbReference type="NCBI Taxonomy" id="2527976"/>
    <lineage>
        <taxon>Bacteria</taxon>
        <taxon>Pseudomonadati</taxon>
        <taxon>Planctomycetota</taxon>
        <taxon>Planctomycetia</taxon>
        <taxon>Planctomycetales</taxon>
        <taxon>Planctomycetaceae</taxon>
        <taxon>Gimesia</taxon>
    </lineage>
</organism>
<dbReference type="OrthoDB" id="297027at2"/>
<dbReference type="Proteomes" id="UP000318313">
    <property type="component" value="Chromosome"/>
</dbReference>
<keyword evidence="2" id="KW-1185">Reference proteome</keyword>
<accession>A0A518I5P3</accession>
<dbReference type="RefSeq" id="WP_145305568.1">
    <property type="nucleotide sequence ID" value="NZ_CP037452.1"/>
</dbReference>
<dbReference type="KEGG" id="gfm:Enr17x_04320"/>
<gene>
    <name evidence="1" type="ORF">Enr17x_04320</name>
</gene>
<name>A0A518I5P3_9PLAN</name>
<protein>
    <submittedName>
        <fullName evidence="1">Uncharacterized protein</fullName>
    </submittedName>
</protein>
<sequence>MYTIHSYHKKAKCEYAGREGEAVEISSADGTIDHAILCFQELQKLLRFRQSQTEKKNGFVPKASSVSSK</sequence>
<evidence type="ECO:0000313" key="1">
    <source>
        <dbReference type="EMBL" id="QDV48420.1"/>
    </source>
</evidence>
<reference evidence="1 2" key="1">
    <citation type="submission" date="2019-03" db="EMBL/GenBank/DDBJ databases">
        <title>Deep-cultivation of Planctomycetes and their phenomic and genomic characterization uncovers novel biology.</title>
        <authorList>
            <person name="Wiegand S."/>
            <person name="Jogler M."/>
            <person name="Boedeker C."/>
            <person name="Pinto D."/>
            <person name="Vollmers J."/>
            <person name="Rivas-Marin E."/>
            <person name="Kohn T."/>
            <person name="Peeters S.H."/>
            <person name="Heuer A."/>
            <person name="Rast P."/>
            <person name="Oberbeckmann S."/>
            <person name="Bunk B."/>
            <person name="Jeske O."/>
            <person name="Meyerdierks A."/>
            <person name="Storesund J.E."/>
            <person name="Kallscheuer N."/>
            <person name="Luecker S."/>
            <person name="Lage O.M."/>
            <person name="Pohl T."/>
            <person name="Merkel B.J."/>
            <person name="Hornburger P."/>
            <person name="Mueller R.-W."/>
            <person name="Bruemmer F."/>
            <person name="Labrenz M."/>
            <person name="Spormann A.M."/>
            <person name="Op den Camp H."/>
            <person name="Overmann J."/>
            <person name="Amann R."/>
            <person name="Jetten M.S.M."/>
            <person name="Mascher T."/>
            <person name="Medema M.H."/>
            <person name="Devos D.P."/>
            <person name="Kaster A.-K."/>
            <person name="Ovreas L."/>
            <person name="Rohde M."/>
            <person name="Galperin M.Y."/>
            <person name="Jogler C."/>
        </authorList>
    </citation>
    <scope>NUCLEOTIDE SEQUENCE [LARGE SCALE GENOMIC DNA]</scope>
    <source>
        <strain evidence="1 2">Enr17</strain>
    </source>
</reference>
<dbReference type="EMBL" id="CP037452">
    <property type="protein sequence ID" value="QDV48420.1"/>
    <property type="molecule type" value="Genomic_DNA"/>
</dbReference>
<proteinExistence type="predicted"/>